<dbReference type="EMBL" id="JBDODL010000442">
    <property type="protein sequence ID" value="MES1919916.1"/>
    <property type="molecule type" value="Genomic_DNA"/>
</dbReference>
<dbReference type="Pfam" id="PF00076">
    <property type="entry name" value="RRM_1"/>
    <property type="match status" value="1"/>
</dbReference>
<accession>A0ABV2AJR2</accession>
<sequence length="286" mass="32753">MSHYQKPKNETSRCVFVGNIPYDSSEQELIQLFKNIGNVLSFRTVTDRDTGKPKGYGFCEFSDHQTAVRAIRTLNNIEFYGRALRVDYATVETNSSGDVDHISENQKSVYKTIPVQIEKPTLSEEIVNTIKTFSYNEKTEILENMKALIDQNRQGADLLLQTNPQLGQALLAILMTFNLVTSEEVKNLQEDDVRKRQIMMENNDLGGNDKDIELPMKSRQIDNNSNNKEQQKSDNKNKIMEQLPDGQREMLGKLLKLSDEQISKMPEQIQKKVYALKQKVAQNSNK</sequence>
<dbReference type="Pfam" id="PF14327">
    <property type="entry name" value="CSTF2_hinge"/>
    <property type="match status" value="1"/>
</dbReference>
<dbReference type="Gene3D" id="3.30.70.330">
    <property type="match status" value="1"/>
</dbReference>
<dbReference type="PROSITE" id="PS50102">
    <property type="entry name" value="RRM"/>
    <property type="match status" value="1"/>
</dbReference>
<dbReference type="InterPro" id="IPR035979">
    <property type="entry name" value="RBD_domain_sf"/>
</dbReference>
<proteinExistence type="predicted"/>
<dbReference type="Gene3D" id="1.10.20.70">
    <property type="entry name" value="Transcription termination and cleavage factor, C-terminal domain"/>
    <property type="match status" value="1"/>
</dbReference>
<comment type="caution">
    <text evidence="4">The sequence shown here is derived from an EMBL/GenBank/DDBJ whole genome shotgun (WGS) entry which is preliminary data.</text>
</comment>
<name>A0ABV2AJR2_9EUKA</name>
<dbReference type="CDD" id="cd12398">
    <property type="entry name" value="RRM_CSTF2_RNA15_like"/>
    <property type="match status" value="1"/>
</dbReference>
<dbReference type="SUPFAM" id="SSF54928">
    <property type="entry name" value="RNA-binding domain, RBD"/>
    <property type="match status" value="1"/>
</dbReference>
<dbReference type="InterPro" id="IPR038192">
    <property type="entry name" value="CSTF_C_sf"/>
</dbReference>
<protein>
    <recommendedName>
        <fullName evidence="3">RRM domain-containing protein</fullName>
    </recommendedName>
</protein>
<gene>
    <name evidence="4" type="ORF">MHBO_001660</name>
</gene>
<organism evidence="4 5">
    <name type="scientific">Bonamia ostreae</name>
    <dbReference type="NCBI Taxonomy" id="126728"/>
    <lineage>
        <taxon>Eukaryota</taxon>
        <taxon>Sar</taxon>
        <taxon>Rhizaria</taxon>
        <taxon>Endomyxa</taxon>
        <taxon>Ascetosporea</taxon>
        <taxon>Haplosporida</taxon>
        <taxon>Bonamia</taxon>
    </lineage>
</organism>
<evidence type="ECO:0000256" key="1">
    <source>
        <dbReference type="PROSITE-ProRule" id="PRU00176"/>
    </source>
</evidence>
<dbReference type="InterPro" id="IPR012677">
    <property type="entry name" value="Nucleotide-bd_a/b_plait_sf"/>
</dbReference>
<dbReference type="PANTHER" id="PTHR45735:SF2">
    <property type="entry name" value="CLEAVAGE STIMULATION FACTOR SUBUNIT 2"/>
    <property type="match status" value="1"/>
</dbReference>
<dbReference type="SMART" id="SM00360">
    <property type="entry name" value="RRM"/>
    <property type="match status" value="1"/>
</dbReference>
<evidence type="ECO:0000313" key="5">
    <source>
        <dbReference type="Proteomes" id="UP001439008"/>
    </source>
</evidence>
<evidence type="ECO:0000259" key="3">
    <source>
        <dbReference type="PROSITE" id="PS50102"/>
    </source>
</evidence>
<dbReference type="Gene3D" id="1.25.40.630">
    <property type="match status" value="1"/>
</dbReference>
<dbReference type="Proteomes" id="UP001439008">
    <property type="component" value="Unassembled WGS sequence"/>
</dbReference>
<evidence type="ECO:0000313" key="4">
    <source>
        <dbReference type="EMBL" id="MES1919916.1"/>
    </source>
</evidence>
<dbReference type="PANTHER" id="PTHR45735">
    <property type="entry name" value="CLEAVAGE STIMULATION FACTOR SUBUNIT 2"/>
    <property type="match status" value="1"/>
</dbReference>
<dbReference type="InterPro" id="IPR025742">
    <property type="entry name" value="CSTF2_hinge"/>
</dbReference>
<reference evidence="4 5" key="1">
    <citation type="journal article" date="2024" name="BMC Biol.">
        <title>Comparative genomics of Ascetosporea gives new insight into the evolutionary basis for animal parasitism in Rhizaria.</title>
        <authorList>
            <person name="Hiltunen Thoren M."/>
            <person name="Onut-Brannstrom I."/>
            <person name="Alfjorden A."/>
            <person name="Peckova H."/>
            <person name="Swords F."/>
            <person name="Hooper C."/>
            <person name="Holzer A.S."/>
            <person name="Bass D."/>
            <person name="Burki F."/>
        </authorList>
    </citation>
    <scope>NUCLEOTIDE SEQUENCE [LARGE SCALE GENOMIC DNA]</scope>
    <source>
        <strain evidence="4">20-A016</strain>
    </source>
</reference>
<keyword evidence="5" id="KW-1185">Reference proteome</keyword>
<evidence type="ECO:0000256" key="2">
    <source>
        <dbReference type="SAM" id="MobiDB-lite"/>
    </source>
</evidence>
<keyword evidence="1" id="KW-0694">RNA-binding</keyword>
<dbReference type="InterPro" id="IPR000504">
    <property type="entry name" value="RRM_dom"/>
</dbReference>
<feature type="region of interest" description="Disordered" evidence="2">
    <location>
        <begin position="218"/>
        <end position="237"/>
    </location>
</feature>
<feature type="domain" description="RRM" evidence="3">
    <location>
        <begin position="13"/>
        <end position="91"/>
    </location>
</feature>